<gene>
    <name evidence="8" type="ORF">H9910_04050</name>
</gene>
<feature type="transmembrane region" description="Helical" evidence="7">
    <location>
        <begin position="103"/>
        <end position="120"/>
    </location>
</feature>
<keyword evidence="6 7" id="KW-0472">Membrane</keyword>
<feature type="transmembrane region" description="Helical" evidence="7">
    <location>
        <begin position="380"/>
        <end position="404"/>
    </location>
</feature>
<dbReference type="PRINTS" id="PR00173">
    <property type="entry name" value="EDTRNSPORT"/>
</dbReference>
<proteinExistence type="predicted"/>
<dbReference type="Pfam" id="PF00375">
    <property type="entry name" value="SDF"/>
    <property type="match status" value="1"/>
</dbReference>
<evidence type="ECO:0000256" key="6">
    <source>
        <dbReference type="ARBA" id="ARBA00023136"/>
    </source>
</evidence>
<feature type="transmembrane region" description="Helical" evidence="7">
    <location>
        <begin position="305"/>
        <end position="329"/>
    </location>
</feature>
<comment type="caution">
    <text evidence="8">The sequence shown here is derived from an EMBL/GenBank/DDBJ whole genome shotgun (WGS) entry which is preliminary data.</text>
</comment>
<feature type="transmembrane region" description="Helical" evidence="7">
    <location>
        <begin position="341"/>
        <end position="360"/>
    </location>
</feature>
<feature type="transmembrane region" description="Helical" evidence="7">
    <location>
        <begin position="416"/>
        <end position="433"/>
    </location>
</feature>
<dbReference type="InterPro" id="IPR001991">
    <property type="entry name" value="Na-dicarboxylate_symporter"/>
</dbReference>
<feature type="transmembrane region" description="Helical" evidence="7">
    <location>
        <begin position="236"/>
        <end position="253"/>
    </location>
</feature>
<evidence type="ECO:0000313" key="8">
    <source>
        <dbReference type="EMBL" id="HJD42167.1"/>
    </source>
</evidence>
<evidence type="ECO:0000313" key="9">
    <source>
        <dbReference type="Proteomes" id="UP000823909"/>
    </source>
</evidence>
<dbReference type="EMBL" id="DWUU01000024">
    <property type="protein sequence ID" value="HJD42167.1"/>
    <property type="molecule type" value="Genomic_DNA"/>
</dbReference>
<dbReference type="Gene3D" id="1.10.3860.10">
    <property type="entry name" value="Sodium:dicarboxylate symporter"/>
    <property type="match status" value="1"/>
</dbReference>
<keyword evidence="2" id="KW-0813">Transport</keyword>
<dbReference type="PANTHER" id="PTHR42865">
    <property type="entry name" value="PROTON/GLUTAMATE-ASPARTATE SYMPORTER"/>
    <property type="match status" value="1"/>
</dbReference>
<feature type="transmembrane region" description="Helical" evidence="7">
    <location>
        <begin position="445"/>
        <end position="465"/>
    </location>
</feature>
<sequence length="500" mass="54305">MEVDRKDVLRLRISLEEILESWLSFLENAPVTFLTGRRMGKQVVEIRIEGREIRSDEGLENLMFSSRLLAQAGLTLVRSYKRGENCLTVNPPARQKMGQMQKLLIAILSAVVLGLLQRVFPSDVQNGIRAVTDPLFTLILNLLRSISSPMIFLAICWGIFNIGDMTVMERIGKIVIVRFIALTFLTGTLTAVGVSWLFRTELAIENTAVGGFSEIYQIVLDIVPSDIISPFLDGNTLQIIFLGAAVGIALLILGDRVSATRAVIEQMNEVVQLLMEAIGGLISVFVFFSLFGLMGSDFDSEITGIVKALIIAFGGCTLISLVFMAVLSVRYKVAFRTLIRKLLPTFLIGITTASSAAAFATNMETCEKELGIPQNLSHFAVPLGQVIFKPAAAFGFSVVCLCMAENYGVAITLPWLVTKVIVVGLLAMAAPPIPGGALTCYTVMFTQLGIPVEAVALAVAINSLIDFVMTANNLTCLQVTAVAVSGRLGMLDVRCLRNKR</sequence>
<protein>
    <submittedName>
        <fullName evidence="8">Dicarboxylate/amino acid:cation symporter</fullName>
    </submittedName>
</protein>
<dbReference type="InterPro" id="IPR036458">
    <property type="entry name" value="Na:dicarbo_symporter_sf"/>
</dbReference>
<evidence type="ECO:0000256" key="4">
    <source>
        <dbReference type="ARBA" id="ARBA00022692"/>
    </source>
</evidence>
<dbReference type="GO" id="GO:0005886">
    <property type="term" value="C:plasma membrane"/>
    <property type="evidence" value="ECO:0007669"/>
    <property type="project" value="TreeGrafter"/>
</dbReference>
<evidence type="ECO:0000256" key="3">
    <source>
        <dbReference type="ARBA" id="ARBA00022475"/>
    </source>
</evidence>
<organism evidence="8 9">
    <name type="scientific">Candidatus Mediterraneibacter quadrami</name>
    <dbReference type="NCBI Taxonomy" id="2838684"/>
    <lineage>
        <taxon>Bacteria</taxon>
        <taxon>Bacillati</taxon>
        <taxon>Bacillota</taxon>
        <taxon>Clostridia</taxon>
        <taxon>Lachnospirales</taxon>
        <taxon>Lachnospiraceae</taxon>
        <taxon>Mediterraneibacter</taxon>
    </lineage>
</organism>
<keyword evidence="4 7" id="KW-0812">Transmembrane</keyword>
<reference evidence="8" key="2">
    <citation type="submission" date="2021-04" db="EMBL/GenBank/DDBJ databases">
        <authorList>
            <person name="Gilroy R."/>
        </authorList>
    </citation>
    <scope>NUCLEOTIDE SEQUENCE</scope>
    <source>
        <strain evidence="8">ChiBcec15-3976</strain>
    </source>
</reference>
<name>A0A9D2U743_9FIRM</name>
<dbReference type="AlphaFoldDB" id="A0A9D2U743"/>
<feature type="transmembrane region" description="Helical" evidence="7">
    <location>
        <begin position="273"/>
        <end position="293"/>
    </location>
</feature>
<keyword evidence="3" id="KW-1003">Cell membrane</keyword>
<evidence type="ECO:0000256" key="7">
    <source>
        <dbReference type="SAM" id="Phobius"/>
    </source>
</evidence>
<keyword evidence="5 7" id="KW-1133">Transmembrane helix</keyword>
<accession>A0A9D2U743</accession>
<evidence type="ECO:0000256" key="5">
    <source>
        <dbReference type="ARBA" id="ARBA00022989"/>
    </source>
</evidence>
<reference evidence="8" key="1">
    <citation type="journal article" date="2021" name="PeerJ">
        <title>Extensive microbial diversity within the chicken gut microbiome revealed by metagenomics and culture.</title>
        <authorList>
            <person name="Gilroy R."/>
            <person name="Ravi A."/>
            <person name="Getino M."/>
            <person name="Pursley I."/>
            <person name="Horton D.L."/>
            <person name="Alikhan N.F."/>
            <person name="Baker D."/>
            <person name="Gharbi K."/>
            <person name="Hall N."/>
            <person name="Watson M."/>
            <person name="Adriaenssens E.M."/>
            <person name="Foster-Nyarko E."/>
            <person name="Jarju S."/>
            <person name="Secka A."/>
            <person name="Antonio M."/>
            <person name="Oren A."/>
            <person name="Chaudhuri R.R."/>
            <person name="La Ragione R."/>
            <person name="Hildebrand F."/>
            <person name="Pallen M.J."/>
        </authorList>
    </citation>
    <scope>NUCLEOTIDE SEQUENCE</scope>
    <source>
        <strain evidence="8">ChiBcec15-3976</strain>
    </source>
</reference>
<evidence type="ECO:0000256" key="2">
    <source>
        <dbReference type="ARBA" id="ARBA00022448"/>
    </source>
</evidence>
<dbReference type="GO" id="GO:0015293">
    <property type="term" value="F:symporter activity"/>
    <property type="evidence" value="ECO:0007669"/>
    <property type="project" value="InterPro"/>
</dbReference>
<dbReference type="SUPFAM" id="SSF118215">
    <property type="entry name" value="Proton glutamate symport protein"/>
    <property type="match status" value="1"/>
</dbReference>
<dbReference type="Proteomes" id="UP000823909">
    <property type="component" value="Unassembled WGS sequence"/>
</dbReference>
<dbReference type="PANTHER" id="PTHR42865:SF7">
    <property type="entry name" value="PROTON_GLUTAMATE-ASPARTATE SYMPORTER"/>
    <property type="match status" value="1"/>
</dbReference>
<feature type="transmembrane region" description="Helical" evidence="7">
    <location>
        <begin position="140"/>
        <end position="163"/>
    </location>
</feature>
<feature type="transmembrane region" description="Helical" evidence="7">
    <location>
        <begin position="175"/>
        <end position="198"/>
    </location>
</feature>
<evidence type="ECO:0000256" key="1">
    <source>
        <dbReference type="ARBA" id="ARBA00004651"/>
    </source>
</evidence>
<comment type="subcellular location">
    <subcellularLocation>
        <location evidence="1">Cell membrane</location>
        <topology evidence="1">Multi-pass membrane protein</topology>
    </subcellularLocation>
</comment>